<evidence type="ECO:0000313" key="3">
    <source>
        <dbReference type="Proteomes" id="UP000008068"/>
    </source>
</evidence>
<dbReference type="Pfam" id="PF23673">
    <property type="entry name" value="DUF7154"/>
    <property type="match status" value="1"/>
</dbReference>
<dbReference type="PANTHER" id="PTHR23062">
    <property type="entry name" value="HYPOTHETICAL PROTEIN C.ELEGANS"/>
    <property type="match status" value="1"/>
</dbReference>
<dbReference type="HOGENOM" id="CLU_1210730_0_0_1"/>
<dbReference type="AlphaFoldDB" id="G0PB12"/>
<name>G0PB12_CAEBE</name>
<accession>G0PB12</accession>
<dbReference type="InterPro" id="IPR055578">
    <property type="entry name" value="DUF7154"/>
</dbReference>
<dbReference type="eggNOG" id="KOG4297">
    <property type="taxonomic scope" value="Eukaryota"/>
</dbReference>
<sequence length="229" mass="25814">MSTTKIKFLQTSPSLCGSSIFIVAKRYPNDAPHLEGLISELRNNHIFVYIVAHSSPSGGTNPSAMFEVSSKTNGFCIFGPIFFKDSSSEIYISSIAFIQHPYQVASKNVRVTGSGSQSLSVKTYSRPIPYTTEQLIMFITFLGHPRDGSVKSLNYAMTDPNGKVIASGPFQPVLQRNDTLCYEIPVVVNNIIEYTLTVNYEYEKDREGYLELRFYSYDYKIGYWLPFDN</sequence>
<reference evidence="3" key="1">
    <citation type="submission" date="2011-07" db="EMBL/GenBank/DDBJ databases">
        <authorList>
            <consortium name="Caenorhabditis brenneri Sequencing and Analysis Consortium"/>
            <person name="Wilson R.K."/>
        </authorList>
    </citation>
    <scope>NUCLEOTIDE SEQUENCE [LARGE SCALE GENOMIC DNA]</scope>
    <source>
        <strain evidence="3">PB2801</strain>
    </source>
</reference>
<gene>
    <name evidence="2" type="ORF">CAEBREN_15634</name>
</gene>
<dbReference type="Proteomes" id="UP000008068">
    <property type="component" value="Unassembled WGS sequence"/>
</dbReference>
<dbReference type="EMBL" id="GL380197">
    <property type="protein sequence ID" value="EGT50189.1"/>
    <property type="molecule type" value="Genomic_DNA"/>
</dbReference>
<proteinExistence type="predicted"/>
<dbReference type="STRING" id="135651.G0PB12"/>
<dbReference type="OrthoDB" id="5910708at2759"/>
<dbReference type="GO" id="GO:0045087">
    <property type="term" value="P:innate immune response"/>
    <property type="evidence" value="ECO:0007669"/>
    <property type="project" value="TreeGrafter"/>
</dbReference>
<evidence type="ECO:0000313" key="2">
    <source>
        <dbReference type="EMBL" id="EGT50189.1"/>
    </source>
</evidence>
<protein>
    <recommendedName>
        <fullName evidence="1">DUF7154 domain-containing protein</fullName>
    </recommendedName>
</protein>
<evidence type="ECO:0000259" key="1">
    <source>
        <dbReference type="Pfam" id="PF23673"/>
    </source>
</evidence>
<feature type="domain" description="DUF7154" evidence="1">
    <location>
        <begin position="108"/>
        <end position="217"/>
    </location>
</feature>
<dbReference type="InParanoid" id="G0PB12"/>
<keyword evidence="3" id="KW-1185">Reference proteome</keyword>
<dbReference type="PANTHER" id="PTHR23062:SF3">
    <property type="entry name" value="ANF_RECEPTOR DOMAIN-CONTAINING PROTEIN-RELATED"/>
    <property type="match status" value="1"/>
</dbReference>
<organism evidence="3">
    <name type="scientific">Caenorhabditis brenneri</name>
    <name type="common">Nematode worm</name>
    <dbReference type="NCBI Taxonomy" id="135651"/>
    <lineage>
        <taxon>Eukaryota</taxon>
        <taxon>Metazoa</taxon>
        <taxon>Ecdysozoa</taxon>
        <taxon>Nematoda</taxon>
        <taxon>Chromadorea</taxon>
        <taxon>Rhabditida</taxon>
        <taxon>Rhabditina</taxon>
        <taxon>Rhabditomorpha</taxon>
        <taxon>Rhabditoidea</taxon>
        <taxon>Rhabditidae</taxon>
        <taxon>Peloderinae</taxon>
        <taxon>Caenorhabditis</taxon>
    </lineage>
</organism>